<dbReference type="WBParaSite" id="EVEC_0000491301-mRNA-1">
    <property type="protein sequence ID" value="EVEC_0000491301-mRNA-1"/>
    <property type="gene ID" value="EVEC_0000491301"/>
</dbReference>
<evidence type="ECO:0000313" key="1">
    <source>
        <dbReference type="EMBL" id="VDD89870.1"/>
    </source>
</evidence>
<dbReference type="AlphaFoldDB" id="A0A0N4V494"/>
<accession>A0A0N4V494</accession>
<keyword evidence="2" id="KW-1185">Reference proteome</keyword>
<name>A0A0N4V494_ENTVE</name>
<evidence type="ECO:0000313" key="2">
    <source>
        <dbReference type="Proteomes" id="UP000274131"/>
    </source>
</evidence>
<evidence type="ECO:0000313" key="3">
    <source>
        <dbReference type="WBParaSite" id="EVEC_0000491301-mRNA-1"/>
    </source>
</evidence>
<reference evidence="1 2" key="2">
    <citation type="submission" date="2018-10" db="EMBL/GenBank/DDBJ databases">
        <authorList>
            <consortium name="Pathogen Informatics"/>
        </authorList>
    </citation>
    <scope>NUCLEOTIDE SEQUENCE [LARGE SCALE GENOMIC DNA]</scope>
</reference>
<gene>
    <name evidence="1" type="ORF">EVEC_LOCUS4621</name>
</gene>
<protein>
    <submittedName>
        <fullName evidence="1 3">Uncharacterized protein</fullName>
    </submittedName>
</protein>
<sequence length="79" mass="9119">MEAHDALSFNFFNALKAIRSDYLLRVIPDINLLDVWEGMLLDVVGNVSSIAGLRNVRGFSTSYICISHDFRRQRIRFRS</sequence>
<organism evidence="3">
    <name type="scientific">Enterobius vermicularis</name>
    <name type="common">Human pinworm</name>
    <dbReference type="NCBI Taxonomy" id="51028"/>
    <lineage>
        <taxon>Eukaryota</taxon>
        <taxon>Metazoa</taxon>
        <taxon>Ecdysozoa</taxon>
        <taxon>Nematoda</taxon>
        <taxon>Chromadorea</taxon>
        <taxon>Rhabditida</taxon>
        <taxon>Spirurina</taxon>
        <taxon>Oxyuridomorpha</taxon>
        <taxon>Oxyuroidea</taxon>
        <taxon>Oxyuridae</taxon>
        <taxon>Enterobius</taxon>
    </lineage>
</organism>
<dbReference type="Proteomes" id="UP000274131">
    <property type="component" value="Unassembled WGS sequence"/>
</dbReference>
<dbReference type="EMBL" id="UXUI01007909">
    <property type="protein sequence ID" value="VDD89870.1"/>
    <property type="molecule type" value="Genomic_DNA"/>
</dbReference>
<proteinExistence type="predicted"/>
<reference evidence="3" key="1">
    <citation type="submission" date="2017-02" db="UniProtKB">
        <authorList>
            <consortium name="WormBaseParasite"/>
        </authorList>
    </citation>
    <scope>IDENTIFICATION</scope>
</reference>